<dbReference type="PROSITE" id="PS50240">
    <property type="entry name" value="TRYPSIN_DOM"/>
    <property type="match status" value="1"/>
</dbReference>
<evidence type="ECO:0000256" key="3">
    <source>
        <dbReference type="ARBA" id="ARBA00022729"/>
    </source>
</evidence>
<dbReference type="SMART" id="SM00020">
    <property type="entry name" value="Tryp_SPc"/>
    <property type="match status" value="1"/>
</dbReference>
<keyword evidence="9" id="KW-1185">Reference proteome</keyword>
<dbReference type="GO" id="GO:0006508">
    <property type="term" value="P:proteolysis"/>
    <property type="evidence" value="ECO:0007669"/>
    <property type="project" value="UniProtKB-KW"/>
</dbReference>
<reference evidence="9" key="1">
    <citation type="submission" date="2024-06" db="UniProtKB">
        <authorList>
            <consortium name="RefSeq"/>
        </authorList>
    </citation>
    <scope>NUCLEOTIDE SEQUENCE [LARGE SCALE GENOMIC DNA]</scope>
    <source>
        <strain evidence="9">MV2-25</strain>
    </source>
</reference>
<evidence type="ECO:0000256" key="2">
    <source>
        <dbReference type="ARBA" id="ARBA00022670"/>
    </source>
</evidence>
<name>A0A6I8VQD3_DROPS</name>
<evidence type="ECO:0000259" key="8">
    <source>
        <dbReference type="PROSITE" id="PS50240"/>
    </source>
</evidence>
<dbReference type="InterPro" id="IPR033116">
    <property type="entry name" value="TRYPSIN_SER"/>
</dbReference>
<evidence type="ECO:0000313" key="10">
    <source>
        <dbReference type="RefSeq" id="XP_033233088.1"/>
    </source>
</evidence>
<feature type="chain" id="PRO_5026203400" evidence="7">
    <location>
        <begin position="21"/>
        <end position="153"/>
    </location>
</feature>
<dbReference type="InterPro" id="IPR001254">
    <property type="entry name" value="Trypsin_dom"/>
</dbReference>
<proteinExistence type="predicted"/>
<dbReference type="SUPFAM" id="SSF50494">
    <property type="entry name" value="Trypsin-like serine proteases"/>
    <property type="match status" value="1"/>
</dbReference>
<evidence type="ECO:0000256" key="7">
    <source>
        <dbReference type="SAM" id="SignalP"/>
    </source>
</evidence>
<dbReference type="KEGG" id="dpo:117183393"/>
<dbReference type="InParanoid" id="A0A6I8VQD3"/>
<reference evidence="10" key="2">
    <citation type="submission" date="2025-08" db="UniProtKB">
        <authorList>
            <consortium name="RefSeq"/>
        </authorList>
    </citation>
    <scope>IDENTIFICATION</scope>
    <source>
        <strain evidence="10">MV-25-SWS-2005</strain>
        <tissue evidence="10">Whole body</tissue>
    </source>
</reference>
<evidence type="ECO:0000256" key="4">
    <source>
        <dbReference type="ARBA" id="ARBA00022801"/>
    </source>
</evidence>
<dbReference type="FunFam" id="2.40.10.10:FF:000036">
    <property type="entry name" value="Trypsin beta"/>
    <property type="match status" value="1"/>
</dbReference>
<dbReference type="AlphaFoldDB" id="A0A6I8VQD3"/>
<keyword evidence="6" id="KW-1015">Disulfide bond</keyword>
<comment type="subcellular location">
    <subcellularLocation>
        <location evidence="1">Secreted</location>
        <location evidence="1">Extracellular space</location>
    </subcellularLocation>
</comment>
<dbReference type="InterPro" id="IPR050430">
    <property type="entry name" value="Peptidase_S1"/>
</dbReference>
<gene>
    <name evidence="10" type="primary">LOC117183393</name>
</gene>
<dbReference type="PROSITE" id="PS00135">
    <property type="entry name" value="TRYPSIN_SER"/>
    <property type="match status" value="1"/>
</dbReference>
<dbReference type="RefSeq" id="XP_033233088.1">
    <property type="nucleotide sequence ID" value="XM_033377197.1"/>
</dbReference>
<keyword evidence="2" id="KW-0645">Protease</keyword>
<accession>A0A6I8VQD3</accession>
<keyword evidence="3 7" id="KW-0732">Signal</keyword>
<evidence type="ECO:0000256" key="1">
    <source>
        <dbReference type="ARBA" id="ARBA00004239"/>
    </source>
</evidence>
<dbReference type="InterPro" id="IPR043504">
    <property type="entry name" value="Peptidase_S1_PA_chymotrypsin"/>
</dbReference>
<dbReference type="GO" id="GO:0004252">
    <property type="term" value="F:serine-type endopeptidase activity"/>
    <property type="evidence" value="ECO:0007669"/>
    <property type="project" value="InterPro"/>
</dbReference>
<keyword evidence="5" id="KW-0720">Serine protease</keyword>
<feature type="signal peptide" evidence="7">
    <location>
        <begin position="1"/>
        <end position="20"/>
    </location>
</feature>
<dbReference type="Proteomes" id="UP000001819">
    <property type="component" value="Chromosome 2"/>
</dbReference>
<evidence type="ECO:0000256" key="6">
    <source>
        <dbReference type="ARBA" id="ARBA00023157"/>
    </source>
</evidence>
<evidence type="ECO:0000313" key="9">
    <source>
        <dbReference type="Proteomes" id="UP000001819"/>
    </source>
</evidence>
<dbReference type="Gene3D" id="2.40.10.10">
    <property type="entry name" value="Trypsin-like serine proteases"/>
    <property type="match status" value="2"/>
</dbReference>
<dbReference type="Pfam" id="PF00089">
    <property type="entry name" value="Trypsin"/>
    <property type="match status" value="1"/>
</dbReference>
<evidence type="ECO:0000256" key="5">
    <source>
        <dbReference type="ARBA" id="ARBA00022825"/>
    </source>
</evidence>
<dbReference type="PANTHER" id="PTHR24276">
    <property type="entry name" value="POLYSERASE-RELATED"/>
    <property type="match status" value="1"/>
</dbReference>
<sequence>MLMNFTRCALGLTVVVVAVALPTAAFPQGTAELLFTGWGSQSVAGTLPVQLQRVQQQHITSQVCSTLLAAYEDVELGACHVCGFRQANIGACHGDSGGPLVYEGTLVGILNFFVPCAQGVPDLFMNVMYYRDWIRQTMSGNGKCSQVHKQQIG</sequence>
<dbReference type="PANTHER" id="PTHR24276:SF98">
    <property type="entry name" value="FI18310P1-RELATED"/>
    <property type="match status" value="1"/>
</dbReference>
<organism evidence="9 10">
    <name type="scientific">Drosophila pseudoobscura pseudoobscura</name>
    <name type="common">Fruit fly</name>
    <dbReference type="NCBI Taxonomy" id="46245"/>
    <lineage>
        <taxon>Eukaryota</taxon>
        <taxon>Metazoa</taxon>
        <taxon>Ecdysozoa</taxon>
        <taxon>Arthropoda</taxon>
        <taxon>Hexapoda</taxon>
        <taxon>Insecta</taxon>
        <taxon>Pterygota</taxon>
        <taxon>Neoptera</taxon>
        <taxon>Endopterygota</taxon>
        <taxon>Diptera</taxon>
        <taxon>Brachycera</taxon>
        <taxon>Muscomorpha</taxon>
        <taxon>Ephydroidea</taxon>
        <taxon>Drosophilidae</taxon>
        <taxon>Drosophila</taxon>
        <taxon>Sophophora</taxon>
    </lineage>
</organism>
<protein>
    <submittedName>
        <fullName evidence="10">Chymotrypsin-2-like</fullName>
    </submittedName>
</protein>
<dbReference type="GO" id="GO:0005576">
    <property type="term" value="C:extracellular region"/>
    <property type="evidence" value="ECO:0007669"/>
    <property type="project" value="UniProtKB-SubCell"/>
</dbReference>
<dbReference type="InterPro" id="IPR009003">
    <property type="entry name" value="Peptidase_S1_PA"/>
</dbReference>
<keyword evidence="4" id="KW-0378">Hydrolase</keyword>
<feature type="domain" description="Peptidase S1" evidence="8">
    <location>
        <begin position="1"/>
        <end position="139"/>
    </location>
</feature>
<dbReference type="ExpressionAtlas" id="A0A6I8VQD3">
    <property type="expression patterns" value="baseline"/>
</dbReference>